<feature type="domain" description="Nephrocystin 3-like N-terminal" evidence="2">
    <location>
        <begin position="92"/>
        <end position="236"/>
    </location>
</feature>
<dbReference type="PANTHER" id="PTHR10039">
    <property type="entry name" value="AMELOGENIN"/>
    <property type="match status" value="1"/>
</dbReference>
<dbReference type="PANTHER" id="PTHR10039:SF16">
    <property type="entry name" value="GPI INOSITOL-DEACYLASE"/>
    <property type="match status" value="1"/>
</dbReference>
<keyword evidence="1" id="KW-0677">Repeat</keyword>
<dbReference type="InterPro" id="IPR056884">
    <property type="entry name" value="NPHP3-like_N"/>
</dbReference>
<dbReference type="Pfam" id="PF24883">
    <property type="entry name" value="NPHP3_N"/>
    <property type="match status" value="1"/>
</dbReference>
<dbReference type="InterPro" id="IPR027417">
    <property type="entry name" value="P-loop_NTPase"/>
</dbReference>
<reference evidence="3" key="1">
    <citation type="journal article" date="2023" name="Mol. Phylogenet. Evol.">
        <title>Genome-scale phylogeny and comparative genomics of the fungal order Sordariales.</title>
        <authorList>
            <person name="Hensen N."/>
            <person name="Bonometti L."/>
            <person name="Westerberg I."/>
            <person name="Brannstrom I.O."/>
            <person name="Guillou S."/>
            <person name="Cros-Aarteil S."/>
            <person name="Calhoun S."/>
            <person name="Haridas S."/>
            <person name="Kuo A."/>
            <person name="Mondo S."/>
            <person name="Pangilinan J."/>
            <person name="Riley R."/>
            <person name="LaButti K."/>
            <person name="Andreopoulos B."/>
            <person name="Lipzen A."/>
            <person name="Chen C."/>
            <person name="Yan M."/>
            <person name="Daum C."/>
            <person name="Ng V."/>
            <person name="Clum A."/>
            <person name="Steindorff A."/>
            <person name="Ohm R.A."/>
            <person name="Martin F."/>
            <person name="Silar P."/>
            <person name="Natvig D.O."/>
            <person name="Lalanne C."/>
            <person name="Gautier V."/>
            <person name="Ament-Velasquez S.L."/>
            <person name="Kruys A."/>
            <person name="Hutchinson M.I."/>
            <person name="Powell A.J."/>
            <person name="Barry K."/>
            <person name="Miller A.N."/>
            <person name="Grigoriev I.V."/>
            <person name="Debuchy R."/>
            <person name="Gladieux P."/>
            <person name="Hiltunen Thoren M."/>
            <person name="Johannesson H."/>
        </authorList>
    </citation>
    <scope>NUCLEOTIDE SEQUENCE</scope>
    <source>
        <strain evidence="3">CBS 314.62</strain>
    </source>
</reference>
<protein>
    <recommendedName>
        <fullName evidence="2">Nephrocystin 3-like N-terminal domain-containing protein</fullName>
    </recommendedName>
</protein>
<evidence type="ECO:0000313" key="4">
    <source>
        <dbReference type="Proteomes" id="UP001270362"/>
    </source>
</evidence>
<dbReference type="AlphaFoldDB" id="A0AAE0X8T2"/>
<evidence type="ECO:0000259" key="2">
    <source>
        <dbReference type="Pfam" id="PF24883"/>
    </source>
</evidence>
<dbReference type="Proteomes" id="UP001270362">
    <property type="component" value="Unassembled WGS sequence"/>
</dbReference>
<reference evidence="3" key="2">
    <citation type="submission" date="2023-06" db="EMBL/GenBank/DDBJ databases">
        <authorList>
            <consortium name="Lawrence Berkeley National Laboratory"/>
            <person name="Haridas S."/>
            <person name="Hensen N."/>
            <person name="Bonometti L."/>
            <person name="Westerberg I."/>
            <person name="Brannstrom I.O."/>
            <person name="Guillou S."/>
            <person name="Cros-Aarteil S."/>
            <person name="Calhoun S."/>
            <person name="Kuo A."/>
            <person name="Mondo S."/>
            <person name="Pangilinan J."/>
            <person name="Riley R."/>
            <person name="Labutti K."/>
            <person name="Andreopoulos B."/>
            <person name="Lipzen A."/>
            <person name="Chen C."/>
            <person name="Yanf M."/>
            <person name="Daum C."/>
            <person name="Ng V."/>
            <person name="Clum A."/>
            <person name="Steindorff A."/>
            <person name="Ohm R."/>
            <person name="Martin F."/>
            <person name="Silar P."/>
            <person name="Natvig D."/>
            <person name="Lalanne C."/>
            <person name="Gautier V."/>
            <person name="Ament-Velasquez S.L."/>
            <person name="Kruys A."/>
            <person name="Hutchinson M.I."/>
            <person name="Powell A.J."/>
            <person name="Barry K."/>
            <person name="Miller A.N."/>
            <person name="Grigoriev I.V."/>
            <person name="Debuchy R."/>
            <person name="Gladieux P."/>
            <person name="Thoren M.H."/>
            <person name="Johannesson H."/>
        </authorList>
    </citation>
    <scope>NUCLEOTIDE SEQUENCE</scope>
    <source>
        <strain evidence="3">CBS 314.62</strain>
    </source>
</reference>
<accession>A0AAE0X8T2</accession>
<proteinExistence type="predicted"/>
<evidence type="ECO:0000256" key="1">
    <source>
        <dbReference type="ARBA" id="ARBA00022737"/>
    </source>
</evidence>
<dbReference type="Gene3D" id="3.40.50.300">
    <property type="entry name" value="P-loop containing nucleotide triphosphate hydrolases"/>
    <property type="match status" value="1"/>
</dbReference>
<keyword evidence="4" id="KW-1185">Reference proteome</keyword>
<name>A0AAE0X8T2_9PEZI</name>
<organism evidence="3 4">
    <name type="scientific">Podospora appendiculata</name>
    <dbReference type="NCBI Taxonomy" id="314037"/>
    <lineage>
        <taxon>Eukaryota</taxon>
        <taxon>Fungi</taxon>
        <taxon>Dikarya</taxon>
        <taxon>Ascomycota</taxon>
        <taxon>Pezizomycotina</taxon>
        <taxon>Sordariomycetes</taxon>
        <taxon>Sordariomycetidae</taxon>
        <taxon>Sordariales</taxon>
        <taxon>Podosporaceae</taxon>
        <taxon>Podospora</taxon>
    </lineage>
</organism>
<dbReference type="SUPFAM" id="SSF52540">
    <property type="entry name" value="P-loop containing nucleoside triphosphate hydrolases"/>
    <property type="match status" value="1"/>
</dbReference>
<gene>
    <name evidence="3" type="ORF">B0T22DRAFT_141108</name>
</gene>
<dbReference type="EMBL" id="JAULSO010000002">
    <property type="protein sequence ID" value="KAK3687922.1"/>
    <property type="molecule type" value="Genomic_DNA"/>
</dbReference>
<comment type="caution">
    <text evidence="3">The sequence shown here is derived from an EMBL/GenBank/DDBJ whole genome shotgun (WGS) entry which is preliminary data.</text>
</comment>
<sequence>MWPMKRDKCLKLLEDLGKLKSTVNLILTADTNDVLREVNEGTRQVKTKLDGVGEMISERFGKDEFRDIFAELVSVNPTNNHHQAWELHEPHTSEWLMRCPEWELWMDGNCRLLWIHGIPGAGKTILCSYVIETLKRHPQMVPQGVRSALAYYYCHHSRGHDSESVPFLAWILKQLCELSRFIPPVLKKKSSSMEELLQALDAICQIFDSVIIAIDALDECRKSKGLSGTFGQSHEKTLVQQLEAASHQQRRV</sequence>
<evidence type="ECO:0000313" key="3">
    <source>
        <dbReference type="EMBL" id="KAK3687922.1"/>
    </source>
</evidence>